<keyword evidence="3" id="KW-1185">Reference proteome</keyword>
<evidence type="ECO:0000313" key="2">
    <source>
        <dbReference type="EMBL" id="OQR73731.1"/>
    </source>
</evidence>
<dbReference type="InParanoid" id="A0A1V9XJX6"/>
<feature type="compositionally biased region" description="Basic residues" evidence="1">
    <location>
        <begin position="228"/>
        <end position="240"/>
    </location>
</feature>
<feature type="compositionally biased region" description="Low complexity" evidence="1">
    <location>
        <begin position="211"/>
        <end position="224"/>
    </location>
</feature>
<dbReference type="AlphaFoldDB" id="A0A1V9XJX6"/>
<sequence length="561" mass="63006">MSGEYSPQLDSPGRFAKDQKSRSRSPTSAILIHLVQNHKADRVHALGRQFRTRVVHINLVRAQGRLRLEEVRRAHVHTLLDRMVHETVDTVINYNLAWDLLLLEHLEKVHLVNLGRAVLVMDRDPVADQEDPGHAVGQGVDQHPGADQGVTRIDPGVILEAGPIVRQYIPEAKVAHDPEVDPATEVALVVEVGREDLVVVLAPVRELAVEVASRSGSRSGSDDAVTIKKLKKKGKNKKAGRISDASENEGEKELVAEIFGDSGDEGEGAKRKLENDENLAQDEKSTSKTKPDDSSDDDRPTPGGGSHMSDFDLMMARKKAERTGRKKRRDVDIINDTDDMIVEFLREMKLKAEEDRELNKKKQAATKKLMYLNFVLPHLKKVDLKMSFLDQGILNVICDWLSPLPDKSLPHLSIREEMLRLLEEFPGEALDQSMLKSSGIEERESKDYERFQAVKRAEAADRDQLAGSSKKRKKNAALDETSTAKPGEPGFVARARVPMPSIKDYVVRPKWNVDTEFSMKNAEKKKTSRLDKHVRAFQERKRRSKGQRSVTISIEGRKMAI</sequence>
<dbReference type="OrthoDB" id="21124at2759"/>
<protein>
    <submittedName>
        <fullName evidence="2">Protein IWS1-like</fullName>
    </submittedName>
</protein>
<feature type="region of interest" description="Disordered" evidence="1">
    <location>
        <begin position="210"/>
        <end position="313"/>
    </location>
</feature>
<dbReference type="GO" id="GO:0016973">
    <property type="term" value="P:poly(A)+ mRNA export from nucleus"/>
    <property type="evidence" value="ECO:0007669"/>
    <property type="project" value="TreeGrafter"/>
</dbReference>
<feature type="region of interest" description="Disordered" evidence="1">
    <location>
        <begin position="1"/>
        <end position="23"/>
    </location>
</feature>
<dbReference type="EMBL" id="MNPL01009432">
    <property type="protein sequence ID" value="OQR73731.1"/>
    <property type="molecule type" value="Genomic_DNA"/>
</dbReference>
<feature type="region of interest" description="Disordered" evidence="1">
    <location>
        <begin position="537"/>
        <end position="561"/>
    </location>
</feature>
<dbReference type="STRING" id="418985.A0A1V9XJX6"/>
<dbReference type="Proteomes" id="UP000192247">
    <property type="component" value="Unassembled WGS sequence"/>
</dbReference>
<name>A0A1V9XJX6_9ACAR</name>
<reference evidence="2 3" key="1">
    <citation type="journal article" date="2017" name="Gigascience">
        <title>Draft genome of the honey bee ectoparasitic mite, Tropilaelaps mercedesae, is shaped by the parasitic life history.</title>
        <authorList>
            <person name="Dong X."/>
            <person name="Armstrong S.D."/>
            <person name="Xia D."/>
            <person name="Makepeace B.L."/>
            <person name="Darby A.C."/>
            <person name="Kadowaki T."/>
        </authorList>
    </citation>
    <scope>NUCLEOTIDE SEQUENCE [LARGE SCALE GENOMIC DNA]</scope>
    <source>
        <strain evidence="2">Wuxi-XJTLU</strain>
    </source>
</reference>
<gene>
    <name evidence="2" type="ORF">BIW11_03520</name>
</gene>
<dbReference type="Gene3D" id="1.20.930.10">
    <property type="entry name" value="Conserved domain common to transcription factors TFIIS, elongin A, CRSP70"/>
    <property type="match status" value="1"/>
</dbReference>
<dbReference type="PANTHER" id="PTHR46010">
    <property type="entry name" value="PROTEIN IWS1 HOMOLOG"/>
    <property type="match status" value="1"/>
</dbReference>
<organism evidence="2 3">
    <name type="scientific">Tropilaelaps mercedesae</name>
    <dbReference type="NCBI Taxonomy" id="418985"/>
    <lineage>
        <taxon>Eukaryota</taxon>
        <taxon>Metazoa</taxon>
        <taxon>Ecdysozoa</taxon>
        <taxon>Arthropoda</taxon>
        <taxon>Chelicerata</taxon>
        <taxon>Arachnida</taxon>
        <taxon>Acari</taxon>
        <taxon>Parasitiformes</taxon>
        <taxon>Mesostigmata</taxon>
        <taxon>Gamasina</taxon>
        <taxon>Dermanyssoidea</taxon>
        <taxon>Laelapidae</taxon>
        <taxon>Tropilaelaps</taxon>
    </lineage>
</organism>
<feature type="region of interest" description="Disordered" evidence="1">
    <location>
        <begin position="459"/>
        <end position="492"/>
    </location>
</feature>
<dbReference type="InterPro" id="IPR051037">
    <property type="entry name" value="RNAPII_TF_IWS1"/>
</dbReference>
<comment type="caution">
    <text evidence="2">The sequence shown here is derived from an EMBL/GenBank/DDBJ whole genome shotgun (WGS) entry which is preliminary data.</text>
</comment>
<dbReference type="PANTHER" id="PTHR46010:SF1">
    <property type="entry name" value="PROTEIN IWS1 HOMOLOG"/>
    <property type="match status" value="1"/>
</dbReference>
<accession>A0A1V9XJX6</accession>
<evidence type="ECO:0000313" key="3">
    <source>
        <dbReference type="Proteomes" id="UP000192247"/>
    </source>
</evidence>
<proteinExistence type="predicted"/>
<feature type="compositionally biased region" description="Basic and acidic residues" evidence="1">
    <location>
        <begin position="267"/>
        <end position="300"/>
    </location>
</feature>
<dbReference type="InterPro" id="IPR035441">
    <property type="entry name" value="TFIIS/LEDGF_dom_sf"/>
</dbReference>
<evidence type="ECO:0000256" key="1">
    <source>
        <dbReference type="SAM" id="MobiDB-lite"/>
    </source>
</evidence>
<dbReference type="GO" id="GO:0005634">
    <property type="term" value="C:nucleus"/>
    <property type="evidence" value="ECO:0007669"/>
    <property type="project" value="TreeGrafter"/>
</dbReference>